<reference evidence="13" key="2">
    <citation type="journal article" date="2022" name="Microbiol. Resour. Announc.">
        <title>Whole-Genome Sequence of Entomortierella parvispora E1425, a Mucoromycotan Fungus Associated with Burkholderiaceae-Related Endosymbiotic Bacteria.</title>
        <authorList>
            <person name="Herlambang A."/>
            <person name="Guo Y."/>
            <person name="Takashima Y."/>
            <person name="Narisawa K."/>
            <person name="Ohta H."/>
            <person name="Nishizawa T."/>
        </authorList>
    </citation>
    <scope>NUCLEOTIDE SEQUENCE</scope>
    <source>
        <strain evidence="13">E1425</strain>
    </source>
</reference>
<reference evidence="13" key="1">
    <citation type="submission" date="2021-11" db="EMBL/GenBank/DDBJ databases">
        <authorList>
            <person name="Herlambang A."/>
            <person name="Guo Y."/>
            <person name="Takashima Y."/>
            <person name="Nishizawa T."/>
        </authorList>
    </citation>
    <scope>NUCLEOTIDE SEQUENCE</scope>
    <source>
        <strain evidence="13">E1425</strain>
    </source>
</reference>
<feature type="domain" description="G-protein coupled receptors family 3 profile" evidence="12">
    <location>
        <begin position="571"/>
        <end position="826"/>
    </location>
</feature>
<feature type="compositionally biased region" description="Basic and acidic residues" evidence="9">
    <location>
        <begin position="42"/>
        <end position="62"/>
    </location>
</feature>
<keyword evidence="11" id="KW-0732">Signal</keyword>
<evidence type="ECO:0000256" key="6">
    <source>
        <dbReference type="ARBA" id="ARBA00023170"/>
    </source>
</evidence>
<evidence type="ECO:0000256" key="5">
    <source>
        <dbReference type="ARBA" id="ARBA00023136"/>
    </source>
</evidence>
<dbReference type="InterPro" id="IPR001828">
    <property type="entry name" value="ANF_lig-bd_rcpt"/>
</dbReference>
<dbReference type="PANTHER" id="PTHR10519">
    <property type="entry name" value="GABA-B RECEPTOR"/>
    <property type="match status" value="1"/>
</dbReference>
<evidence type="ECO:0000256" key="9">
    <source>
        <dbReference type="SAM" id="MobiDB-lite"/>
    </source>
</evidence>
<dbReference type="InterPro" id="IPR002455">
    <property type="entry name" value="GPCR3_GABA-B"/>
</dbReference>
<comment type="subcellular location">
    <subcellularLocation>
        <location evidence="1">Membrane</location>
        <topology evidence="1">Multi-pass membrane protein</topology>
    </subcellularLocation>
</comment>
<evidence type="ECO:0000256" key="2">
    <source>
        <dbReference type="ARBA" id="ARBA00022692"/>
    </source>
</evidence>
<evidence type="ECO:0000256" key="3">
    <source>
        <dbReference type="ARBA" id="ARBA00022989"/>
    </source>
</evidence>
<dbReference type="OrthoDB" id="5984008at2759"/>
<feature type="transmembrane region" description="Helical" evidence="10">
    <location>
        <begin position="680"/>
        <end position="700"/>
    </location>
</feature>
<feature type="compositionally biased region" description="Low complexity" evidence="9">
    <location>
        <begin position="94"/>
        <end position="114"/>
    </location>
</feature>
<evidence type="ECO:0000256" key="7">
    <source>
        <dbReference type="ARBA" id="ARBA00023180"/>
    </source>
</evidence>
<name>A0A9P3H9A3_9FUNG</name>
<feature type="transmembrane region" description="Helical" evidence="10">
    <location>
        <begin position="640"/>
        <end position="659"/>
    </location>
</feature>
<evidence type="ECO:0000313" key="13">
    <source>
        <dbReference type="EMBL" id="GJJ72439.1"/>
    </source>
</evidence>
<evidence type="ECO:0000256" key="11">
    <source>
        <dbReference type="SAM" id="SignalP"/>
    </source>
</evidence>
<dbReference type="Pfam" id="PF00003">
    <property type="entry name" value="7tm_3"/>
    <property type="match status" value="1"/>
</dbReference>
<feature type="compositionally biased region" description="Low complexity" evidence="9">
    <location>
        <begin position="1119"/>
        <end position="1162"/>
    </location>
</feature>
<feature type="transmembrane region" description="Helical" evidence="10">
    <location>
        <begin position="571"/>
        <end position="596"/>
    </location>
</feature>
<dbReference type="PANTHER" id="PTHR10519:SF20">
    <property type="entry name" value="G-PROTEIN COUPLED RECEPTOR 156-RELATED"/>
    <property type="match status" value="1"/>
</dbReference>
<keyword evidence="4" id="KW-0297">G-protein coupled receptor</keyword>
<feature type="region of interest" description="Disordered" evidence="9">
    <location>
        <begin position="1117"/>
        <end position="1228"/>
    </location>
</feature>
<evidence type="ECO:0000259" key="12">
    <source>
        <dbReference type="PROSITE" id="PS50259"/>
    </source>
</evidence>
<dbReference type="PRINTS" id="PR01176">
    <property type="entry name" value="GABABRECEPTR"/>
</dbReference>
<dbReference type="AlphaFoldDB" id="A0A9P3H9A3"/>
<sequence length="1228" mass="134576">MKCLSSKPPTSSYRTISTLILILLLLGTQVSSSLTPLSLNNPRHDTRQQRQDHSNALRKRQEAVSNPSPSPTTATTPISPASFPSPYLPPTSLPSPSASQPQQPIGLLLPQNQPNASQRVFPYTPATGTNNSLSITPNATLRTGLVEIRIGVLLPYSLPNNLTQDLTFSGTSAIRLAASEINANQLIPGAYVTLVLKDSFNGLDPENSGAAQAIFSTVSLLQTNGGVAGVIGDVSSALSVQSALLTSRLSIPQCSYSAGSTQLSNKDDYSYFFRTIPTELMFGQVMVTFVESRGWNTIAVLYTGDSLGSQMMDNIALWAAKKNIKIGFRRTFWETGGSTDVGPSLDGLRDSGQRIVLLAAVGVPQIRMMTEAVNKGLVSTDYVWLAINQVTEPLLNANSTLKPQELNGLFMFDNLLKLNGYPPYDQFLDKWAALNPTEYPYAGQRDISSNEPQAYSCMMVMAYGFANAVKGNLTALHLLATGRLGNKLKPPNMNTNYTGPGGPMVFDDNGDVVYGNFILYNFQNGKVVPIGTSYSGVFNLSSPPMYFDGTYNTPADSAPLEILNPKFGSTIGMVIISVAGLSVLFSLLAMLIVVVYRDTQVIKASSPLFCCLELIGFILLYISVVMGLDIPTDAICMVRPITLNVGFVLVVSNIVAKNFRVYRIFHNIYVTKRVIRDSHLLKIVGTLLVFNLIVMAVWFIKTPPMLQQIIMPNFTSYWTCDNQDGPSTPFFVILFVYNAALLFVATFLAYKNRNVAANYNECRQIAFVVYNILLSGCLAVPTIFLPQDEFLTKFFLSTVVILFGTTFSLMFLFLPKLWELFTQIERAQQRAAAAAGLDHSPQICGGGGSGIGFDNDGNEVTCDGSLDGFLYSNAAAAWMNSAGNLAVLGPGVTSAALPGGLSTNTSSVQLPMTGSGISIGRKGSIGTLDENKGESTLKESHVGYMGVKYQNRYLSFLSSWSMKRVILYPAGRYFTCFDVGKPETGRTFTYVSVFIHSREPGAYILRVVGSSRYDFLLQVRDEERMLYWFHLFENSRQDAHHHLYGTSSDSSLDVGSVLPMENMSTANPSATSSHNPPPTLQISYDDRDGESGKEVPPGKLRSTSDQTLFVNMEHPSQNSIPLWHSSQSQSSDQVSPSLLSPMQSYNRNQQHQQQASSTTSNQGGLHDIDDIEMVERSRVDYQPPWDMDHPLDSMELSLPPSRSNSTSTNPFIRRQQQQMLQQHQQHQQ</sequence>
<feature type="signal peptide" evidence="11">
    <location>
        <begin position="1"/>
        <end position="33"/>
    </location>
</feature>
<feature type="region of interest" description="Disordered" evidence="9">
    <location>
        <begin position="34"/>
        <end position="119"/>
    </location>
</feature>
<keyword evidence="2 10" id="KW-0812">Transmembrane</keyword>
<dbReference type="GO" id="GO:0007214">
    <property type="term" value="P:gamma-aminobutyric acid signaling pathway"/>
    <property type="evidence" value="ECO:0007669"/>
    <property type="project" value="TreeGrafter"/>
</dbReference>
<dbReference type="Pfam" id="PF01094">
    <property type="entry name" value="ANF_receptor"/>
    <property type="match status" value="1"/>
</dbReference>
<feature type="region of interest" description="Disordered" evidence="9">
    <location>
        <begin position="1060"/>
        <end position="1103"/>
    </location>
</feature>
<feature type="chain" id="PRO_5040162242" evidence="11">
    <location>
        <begin position="34"/>
        <end position="1228"/>
    </location>
</feature>
<protein>
    <submittedName>
        <fullName evidence="13">Gamma-aminobutyric acid type B receptor</fullName>
    </submittedName>
</protein>
<organism evidence="13 14">
    <name type="scientific">Entomortierella parvispora</name>
    <dbReference type="NCBI Taxonomy" id="205924"/>
    <lineage>
        <taxon>Eukaryota</taxon>
        <taxon>Fungi</taxon>
        <taxon>Fungi incertae sedis</taxon>
        <taxon>Mucoromycota</taxon>
        <taxon>Mortierellomycotina</taxon>
        <taxon>Mortierellomycetes</taxon>
        <taxon>Mortierellales</taxon>
        <taxon>Mortierellaceae</taxon>
        <taxon>Entomortierella</taxon>
    </lineage>
</organism>
<dbReference type="InterPro" id="IPR000337">
    <property type="entry name" value="GPCR_3"/>
</dbReference>
<dbReference type="EMBL" id="BQFW01000006">
    <property type="protein sequence ID" value="GJJ72439.1"/>
    <property type="molecule type" value="Genomic_DNA"/>
</dbReference>
<evidence type="ECO:0000313" key="14">
    <source>
        <dbReference type="Proteomes" id="UP000827284"/>
    </source>
</evidence>
<keyword evidence="14" id="KW-1185">Reference proteome</keyword>
<dbReference type="PROSITE" id="PS50259">
    <property type="entry name" value="G_PROTEIN_RECEP_F3_4"/>
    <property type="match status" value="1"/>
</dbReference>
<dbReference type="Gene3D" id="3.40.50.2300">
    <property type="match status" value="2"/>
</dbReference>
<feature type="compositionally biased region" description="Polar residues" evidence="9">
    <location>
        <begin position="1062"/>
        <end position="1074"/>
    </location>
</feature>
<accession>A0A9P3H9A3</accession>
<feature type="transmembrane region" description="Helical" evidence="10">
    <location>
        <begin position="608"/>
        <end position="628"/>
    </location>
</feature>
<keyword evidence="8" id="KW-0807">Transducer</keyword>
<dbReference type="PRINTS" id="PR00248">
    <property type="entry name" value="GPCRMGR"/>
</dbReference>
<keyword evidence="5 10" id="KW-0472">Membrane</keyword>
<gene>
    <name evidence="13" type="ORF">EMPS_04796</name>
</gene>
<feature type="transmembrane region" description="Helical" evidence="10">
    <location>
        <begin position="762"/>
        <end position="784"/>
    </location>
</feature>
<evidence type="ECO:0000256" key="8">
    <source>
        <dbReference type="ARBA" id="ARBA00023224"/>
    </source>
</evidence>
<dbReference type="GO" id="GO:0038039">
    <property type="term" value="C:G protein-coupled receptor heterodimeric complex"/>
    <property type="evidence" value="ECO:0007669"/>
    <property type="project" value="TreeGrafter"/>
</dbReference>
<dbReference type="InterPro" id="IPR028082">
    <property type="entry name" value="Peripla_BP_I"/>
</dbReference>
<feature type="compositionally biased region" description="Low complexity" evidence="9">
    <location>
        <begin position="65"/>
        <end position="85"/>
    </location>
</feature>
<feature type="compositionally biased region" description="Basic and acidic residues" evidence="9">
    <location>
        <begin position="1084"/>
        <end position="1093"/>
    </location>
</feature>
<feature type="compositionally biased region" description="Low complexity" evidence="9">
    <location>
        <begin position="1196"/>
        <end position="1228"/>
    </location>
</feature>
<dbReference type="Proteomes" id="UP000827284">
    <property type="component" value="Unassembled WGS sequence"/>
</dbReference>
<feature type="transmembrane region" description="Helical" evidence="10">
    <location>
        <begin position="730"/>
        <end position="750"/>
    </location>
</feature>
<comment type="caution">
    <text evidence="13">The sequence shown here is derived from an EMBL/GenBank/DDBJ whole genome shotgun (WGS) entry which is preliminary data.</text>
</comment>
<evidence type="ECO:0000256" key="4">
    <source>
        <dbReference type="ARBA" id="ARBA00023040"/>
    </source>
</evidence>
<dbReference type="SUPFAM" id="SSF53822">
    <property type="entry name" value="Periplasmic binding protein-like I"/>
    <property type="match status" value="1"/>
</dbReference>
<keyword evidence="6 13" id="KW-0675">Receptor</keyword>
<evidence type="ECO:0000256" key="10">
    <source>
        <dbReference type="SAM" id="Phobius"/>
    </source>
</evidence>
<keyword evidence="7" id="KW-0325">Glycoprotein</keyword>
<dbReference type="GO" id="GO:0004965">
    <property type="term" value="F:G protein-coupled GABA receptor activity"/>
    <property type="evidence" value="ECO:0007669"/>
    <property type="project" value="InterPro"/>
</dbReference>
<keyword evidence="3 10" id="KW-1133">Transmembrane helix</keyword>
<feature type="transmembrane region" description="Helical" evidence="10">
    <location>
        <begin position="790"/>
        <end position="814"/>
    </location>
</feature>
<dbReference type="InterPro" id="IPR017978">
    <property type="entry name" value="GPCR_3_C"/>
</dbReference>
<dbReference type="CDD" id="cd15047">
    <property type="entry name" value="7tmC_GABA-B-like"/>
    <property type="match status" value="1"/>
</dbReference>
<evidence type="ECO:0000256" key="1">
    <source>
        <dbReference type="ARBA" id="ARBA00004141"/>
    </source>
</evidence>
<proteinExistence type="predicted"/>